<keyword evidence="2" id="KW-1185">Reference proteome</keyword>
<proteinExistence type="predicted"/>
<comment type="caution">
    <text evidence="1">The sequence shown here is derived from an EMBL/GenBank/DDBJ whole genome shotgun (WGS) entry which is preliminary data.</text>
</comment>
<name>A0ABP9CZY2_9ACTN</name>
<organism evidence="1 2">
    <name type="scientific">Tomitella cavernea</name>
    <dbReference type="NCBI Taxonomy" id="1387982"/>
    <lineage>
        <taxon>Bacteria</taxon>
        <taxon>Bacillati</taxon>
        <taxon>Actinomycetota</taxon>
        <taxon>Actinomycetes</taxon>
        <taxon>Mycobacteriales</taxon>
        <taxon>Tomitella</taxon>
    </lineage>
</organism>
<sequence length="59" mass="5690">MPNNVVSGDTPVTINVIFQLFSAGSSTALAQSGLGSTDLGLGSSGLGSSGLFDSISGLS</sequence>
<evidence type="ECO:0000313" key="1">
    <source>
        <dbReference type="EMBL" id="GAA4818374.1"/>
    </source>
</evidence>
<gene>
    <name evidence="1" type="ORF">GCM10023353_26820</name>
</gene>
<reference evidence="2" key="1">
    <citation type="journal article" date="2019" name="Int. J. Syst. Evol. Microbiol.">
        <title>The Global Catalogue of Microorganisms (GCM) 10K type strain sequencing project: providing services to taxonomists for standard genome sequencing and annotation.</title>
        <authorList>
            <consortium name="The Broad Institute Genomics Platform"/>
            <consortium name="The Broad Institute Genome Sequencing Center for Infectious Disease"/>
            <person name="Wu L."/>
            <person name="Ma J."/>
        </authorList>
    </citation>
    <scope>NUCLEOTIDE SEQUENCE [LARGE SCALE GENOMIC DNA]</scope>
    <source>
        <strain evidence="2">JCM 18542</strain>
    </source>
</reference>
<dbReference type="Proteomes" id="UP001500839">
    <property type="component" value="Unassembled WGS sequence"/>
</dbReference>
<dbReference type="EMBL" id="BAABKQ010000001">
    <property type="protein sequence ID" value="GAA4818374.1"/>
    <property type="molecule type" value="Genomic_DNA"/>
</dbReference>
<dbReference type="RefSeq" id="WP_182346882.1">
    <property type="nucleotide sequence ID" value="NZ_BAABKQ010000001.1"/>
</dbReference>
<accession>A0ABP9CZY2</accession>
<evidence type="ECO:0000313" key="2">
    <source>
        <dbReference type="Proteomes" id="UP001500839"/>
    </source>
</evidence>
<protein>
    <submittedName>
        <fullName evidence="1">Uncharacterized protein</fullName>
    </submittedName>
</protein>